<evidence type="ECO:0000256" key="2">
    <source>
        <dbReference type="ARBA" id="ARBA00022475"/>
    </source>
</evidence>
<keyword evidence="5 9" id="KW-0297">G-protein coupled receptor</keyword>
<evidence type="ECO:0000256" key="3">
    <source>
        <dbReference type="ARBA" id="ARBA00022692"/>
    </source>
</evidence>
<keyword evidence="7 9" id="KW-0675">Receptor</keyword>
<evidence type="ECO:0000256" key="1">
    <source>
        <dbReference type="ARBA" id="ARBA00004651"/>
    </source>
</evidence>
<evidence type="ECO:0000259" key="11">
    <source>
        <dbReference type="PROSITE" id="PS50262"/>
    </source>
</evidence>
<keyword evidence="2" id="KW-1003">Cell membrane</keyword>
<dbReference type="PRINTS" id="PR00237">
    <property type="entry name" value="GPCRRHODOPSN"/>
</dbReference>
<feature type="transmembrane region" description="Helical" evidence="10">
    <location>
        <begin position="161"/>
        <end position="187"/>
    </location>
</feature>
<reference evidence="12" key="1">
    <citation type="submission" date="2021-01" db="UniProtKB">
        <authorList>
            <consortium name="EnsemblMetazoa"/>
        </authorList>
    </citation>
    <scope>IDENTIFICATION</scope>
</reference>
<accession>A0A7M5U9J4</accession>
<dbReference type="AlphaFoldDB" id="A0A7M5U9J4"/>
<keyword evidence="4 10" id="KW-1133">Transmembrane helix</keyword>
<evidence type="ECO:0000256" key="5">
    <source>
        <dbReference type="ARBA" id="ARBA00023040"/>
    </source>
</evidence>
<evidence type="ECO:0000256" key="4">
    <source>
        <dbReference type="ARBA" id="ARBA00022989"/>
    </source>
</evidence>
<evidence type="ECO:0000256" key="9">
    <source>
        <dbReference type="RuleBase" id="RU000688"/>
    </source>
</evidence>
<dbReference type="OrthoDB" id="9979846at2759"/>
<dbReference type="GO" id="GO:0004930">
    <property type="term" value="F:G protein-coupled receptor activity"/>
    <property type="evidence" value="ECO:0007669"/>
    <property type="project" value="UniProtKB-KW"/>
</dbReference>
<evidence type="ECO:0000256" key="6">
    <source>
        <dbReference type="ARBA" id="ARBA00023136"/>
    </source>
</evidence>
<dbReference type="EnsemblMetazoa" id="CLYHEMT007969.1">
    <property type="protein sequence ID" value="CLYHEMP007969.1"/>
    <property type="gene ID" value="CLYHEMG007969"/>
</dbReference>
<keyword evidence="3 9" id="KW-0812">Transmembrane</keyword>
<dbReference type="PANTHER" id="PTHR24228">
    <property type="entry name" value="B2 BRADYKININ RECEPTOR/ANGIOTENSIN II RECEPTOR"/>
    <property type="match status" value="1"/>
</dbReference>
<dbReference type="InterPro" id="IPR000276">
    <property type="entry name" value="GPCR_Rhodpsn"/>
</dbReference>
<keyword evidence="13" id="KW-1185">Reference proteome</keyword>
<feature type="transmembrane region" description="Helical" evidence="10">
    <location>
        <begin position="120"/>
        <end position="141"/>
    </location>
</feature>
<comment type="similarity">
    <text evidence="9">Belongs to the G-protein coupled receptor 1 family.</text>
</comment>
<dbReference type="CDD" id="cd00637">
    <property type="entry name" value="7tm_classA_rhodopsin-like"/>
    <property type="match status" value="1"/>
</dbReference>
<dbReference type="Gene3D" id="1.20.1070.10">
    <property type="entry name" value="Rhodopsin 7-helix transmembrane proteins"/>
    <property type="match status" value="1"/>
</dbReference>
<dbReference type="Proteomes" id="UP000594262">
    <property type="component" value="Unplaced"/>
</dbReference>
<evidence type="ECO:0000256" key="8">
    <source>
        <dbReference type="ARBA" id="ARBA00023224"/>
    </source>
</evidence>
<dbReference type="InterPro" id="IPR017452">
    <property type="entry name" value="GPCR_Rhodpsn_7TM"/>
</dbReference>
<dbReference type="Pfam" id="PF00001">
    <property type="entry name" value="7tm_1"/>
    <property type="match status" value="1"/>
</dbReference>
<dbReference type="PROSITE" id="PS00237">
    <property type="entry name" value="G_PROTEIN_RECEP_F1_1"/>
    <property type="match status" value="1"/>
</dbReference>
<dbReference type="PROSITE" id="PS50262">
    <property type="entry name" value="G_PROTEIN_RECEP_F1_2"/>
    <property type="match status" value="1"/>
</dbReference>
<keyword evidence="6 10" id="KW-0472">Membrane</keyword>
<feature type="transmembrane region" description="Helical" evidence="10">
    <location>
        <begin position="213"/>
        <end position="235"/>
    </location>
</feature>
<dbReference type="RefSeq" id="XP_066924013.1">
    <property type="nucleotide sequence ID" value="XM_067067912.1"/>
</dbReference>
<dbReference type="GeneID" id="136811295"/>
<evidence type="ECO:0000256" key="10">
    <source>
        <dbReference type="SAM" id="Phobius"/>
    </source>
</evidence>
<keyword evidence="8 9" id="KW-0807">Transducer</keyword>
<comment type="subcellular location">
    <subcellularLocation>
        <location evidence="1">Cell membrane</location>
        <topology evidence="1">Multi-pass membrane protein</topology>
    </subcellularLocation>
</comment>
<dbReference type="SMART" id="SM01381">
    <property type="entry name" value="7TM_GPCR_Srsx"/>
    <property type="match status" value="1"/>
</dbReference>
<evidence type="ECO:0000313" key="12">
    <source>
        <dbReference type="EnsemblMetazoa" id="CLYHEMP007969.1"/>
    </source>
</evidence>
<dbReference type="PANTHER" id="PTHR24228:SF59">
    <property type="entry name" value="NEUROPEPTIDE RECEPTOR 15"/>
    <property type="match status" value="1"/>
</dbReference>
<feature type="transmembrane region" description="Helical" evidence="10">
    <location>
        <begin position="43"/>
        <end position="69"/>
    </location>
</feature>
<feature type="transmembrane region" description="Helical" evidence="10">
    <location>
        <begin position="6"/>
        <end position="31"/>
    </location>
</feature>
<evidence type="ECO:0000313" key="13">
    <source>
        <dbReference type="Proteomes" id="UP000594262"/>
    </source>
</evidence>
<feature type="transmembrane region" description="Helical" evidence="10">
    <location>
        <begin position="255"/>
        <end position="277"/>
    </location>
</feature>
<dbReference type="GO" id="GO:0005886">
    <property type="term" value="C:plasma membrane"/>
    <property type="evidence" value="ECO:0007669"/>
    <property type="project" value="UniProtKB-SubCell"/>
</dbReference>
<feature type="domain" description="G-protein coupled receptors family 1 profile" evidence="11">
    <location>
        <begin position="22"/>
        <end position="275"/>
    </location>
</feature>
<sequence>MIEINLINVISSSVLFLIGFPGNILILHFFITSRKKKSNHNLFLIHIAIADVITCFVRFVAVISTTFMVNQSRITNAICRYGWSIPFIASDVSVCILCGMSFDRYLKVTRPLGKKLPQRIIHTTCCFYYALGAFLWVYYYYWREMDTGTHFCIGANRPPNIILVSTIIVNFLLMFLLPVFLIVYMFARMSNVLKRQSEFVQQSTRQDSANHNLVALGTLKALTLLMLVTVALPKIMLPILYRSSQMGLHYEWLDLFEMCVTNLVFVNSSINVLVYLYHMKDFKNYCSNVIKKPLSICKK</sequence>
<proteinExistence type="inferred from homology"/>
<name>A0A7M5U9J4_9CNID</name>
<protein>
    <recommendedName>
        <fullName evidence="11">G-protein coupled receptors family 1 profile domain-containing protein</fullName>
    </recommendedName>
</protein>
<organism evidence="12 13">
    <name type="scientific">Clytia hemisphaerica</name>
    <dbReference type="NCBI Taxonomy" id="252671"/>
    <lineage>
        <taxon>Eukaryota</taxon>
        <taxon>Metazoa</taxon>
        <taxon>Cnidaria</taxon>
        <taxon>Hydrozoa</taxon>
        <taxon>Hydroidolina</taxon>
        <taxon>Leptothecata</taxon>
        <taxon>Obeliida</taxon>
        <taxon>Clytiidae</taxon>
        <taxon>Clytia</taxon>
    </lineage>
</organism>
<evidence type="ECO:0000256" key="7">
    <source>
        <dbReference type="ARBA" id="ARBA00023170"/>
    </source>
</evidence>
<dbReference type="SUPFAM" id="SSF81321">
    <property type="entry name" value="Family A G protein-coupled receptor-like"/>
    <property type="match status" value="1"/>
</dbReference>